<dbReference type="Pfam" id="PF00702">
    <property type="entry name" value="Hydrolase"/>
    <property type="match status" value="1"/>
</dbReference>
<dbReference type="EMBL" id="AZGZ01000017">
    <property type="protein sequence ID" value="KZZ90354.1"/>
    <property type="molecule type" value="Genomic_DNA"/>
</dbReference>
<dbReference type="OrthoDB" id="40579at2759"/>
<dbReference type="SFLD" id="SFLDS00003">
    <property type="entry name" value="Haloacid_Dehalogenase"/>
    <property type="match status" value="1"/>
</dbReference>
<reference evidence="2 3" key="1">
    <citation type="journal article" date="2016" name="Genome Biol. Evol.">
        <title>Divergent and convergent evolution of fungal pathogenicity.</title>
        <authorList>
            <person name="Shang Y."/>
            <person name="Xiao G."/>
            <person name="Zheng P."/>
            <person name="Cen K."/>
            <person name="Zhan S."/>
            <person name="Wang C."/>
        </authorList>
    </citation>
    <scope>NUCLEOTIDE SEQUENCE [LARGE SCALE GENOMIC DNA]</scope>
    <source>
        <strain evidence="2 3">ARSEF 7405</strain>
    </source>
</reference>
<dbReference type="PANTHER" id="PTHR18901">
    <property type="entry name" value="2-DEOXYGLUCOSE-6-PHOSPHATE PHOSPHATASE 2"/>
    <property type="match status" value="1"/>
</dbReference>
<keyword evidence="3" id="KW-1185">Reference proteome</keyword>
<dbReference type="FunFam" id="1.10.150.240:FF:000001">
    <property type="entry name" value="Haloacid dehalogenase-like hydrolase domain"/>
    <property type="match status" value="1"/>
</dbReference>
<dbReference type="SFLD" id="SFLDG01129">
    <property type="entry name" value="C1.5:_HAD__Beta-PGM__Phosphata"/>
    <property type="match status" value="1"/>
</dbReference>
<evidence type="ECO:0000313" key="2">
    <source>
        <dbReference type="EMBL" id="KZZ90354.1"/>
    </source>
</evidence>
<dbReference type="SUPFAM" id="SSF56784">
    <property type="entry name" value="HAD-like"/>
    <property type="match status" value="1"/>
</dbReference>
<dbReference type="PANTHER" id="PTHR18901:SF38">
    <property type="entry name" value="PSEUDOURIDINE-5'-PHOSPHATASE"/>
    <property type="match status" value="1"/>
</dbReference>
<dbReference type="GO" id="GO:0008253">
    <property type="term" value="F:5'-nucleotidase activity"/>
    <property type="evidence" value="ECO:0007669"/>
    <property type="project" value="EnsemblFungi"/>
</dbReference>
<feature type="compositionally biased region" description="Basic and acidic residues" evidence="1">
    <location>
        <begin position="264"/>
        <end position="284"/>
    </location>
</feature>
<proteinExistence type="predicted"/>
<dbReference type="AlphaFoldDB" id="A0A167XQM5"/>
<dbReference type="VEuPathDB" id="FungiDB:AAP_03884"/>
<evidence type="ECO:0000313" key="3">
    <source>
        <dbReference type="Proteomes" id="UP000242877"/>
    </source>
</evidence>
<name>A0A167XQM5_9EURO</name>
<keyword evidence="2" id="KW-0378">Hydrolase</keyword>
<dbReference type="InterPro" id="IPR036412">
    <property type="entry name" value="HAD-like_sf"/>
</dbReference>
<dbReference type="FunFam" id="3.40.50.1000:FF:000131">
    <property type="entry name" value="HAD superfamily hydrolase, putative"/>
    <property type="match status" value="1"/>
</dbReference>
<dbReference type="InterPro" id="IPR006439">
    <property type="entry name" value="HAD-SF_hydro_IA"/>
</dbReference>
<dbReference type="Gene3D" id="1.10.150.240">
    <property type="entry name" value="Putative phosphatase, domain 2"/>
    <property type="match status" value="1"/>
</dbReference>
<protein>
    <submittedName>
        <fullName evidence="2">HAD superfamily hydrolase</fullName>
    </submittedName>
</protein>
<dbReference type="Gene3D" id="3.40.50.1000">
    <property type="entry name" value="HAD superfamily/HAD-like"/>
    <property type="match status" value="1"/>
</dbReference>
<dbReference type="NCBIfam" id="TIGR01509">
    <property type="entry name" value="HAD-SF-IA-v3"/>
    <property type="match status" value="1"/>
</dbReference>
<feature type="region of interest" description="Disordered" evidence="1">
    <location>
        <begin position="264"/>
        <end position="289"/>
    </location>
</feature>
<organism evidence="2 3">
    <name type="scientific">Ascosphaera apis ARSEF 7405</name>
    <dbReference type="NCBI Taxonomy" id="392613"/>
    <lineage>
        <taxon>Eukaryota</taxon>
        <taxon>Fungi</taxon>
        <taxon>Dikarya</taxon>
        <taxon>Ascomycota</taxon>
        <taxon>Pezizomycotina</taxon>
        <taxon>Eurotiomycetes</taxon>
        <taxon>Eurotiomycetidae</taxon>
        <taxon>Onygenales</taxon>
        <taxon>Ascosphaeraceae</taxon>
        <taxon>Ascosphaera</taxon>
    </lineage>
</organism>
<gene>
    <name evidence="2" type="ORF">AAP_03884</name>
</gene>
<dbReference type="GO" id="GO:1990738">
    <property type="term" value="F:pseudouridine 5'-phosphatase activity"/>
    <property type="evidence" value="ECO:0007669"/>
    <property type="project" value="EnsemblFungi"/>
</dbReference>
<dbReference type="InterPro" id="IPR023214">
    <property type="entry name" value="HAD_sf"/>
</dbReference>
<evidence type="ECO:0000256" key="1">
    <source>
        <dbReference type="SAM" id="MobiDB-lite"/>
    </source>
</evidence>
<comment type="caution">
    <text evidence="2">The sequence shown here is derived from an EMBL/GenBank/DDBJ whole genome shotgun (WGS) entry which is preliminary data.</text>
</comment>
<accession>A0A167XQM5</accession>
<sequence>MSSTNTEYVFPHSPVSIAGAPVQPLQISPLTHAVIRLPPIKACLFDMDGLLINTEDMYTATVNTILSGYGRPPMPWSLKAQLQGRPYPQATKVFLEWAQIPITVEEYTKKVAEIQQRLFPTCAPLPGAVQLISDLSSTASTPNPVHIALATSSTMRNFHLKTDHLQDLFRLFPESRRVVGDDPRIGAGRGKPLPDIYLLALETINSELRAEGKPEIKPEECLVFEDSVSGVEAGRRAGMQVAWVPMEGLLNEYRGKEDLVLAGKTGEHKDGELPPLEKPEEWRKASPGKAGEIGDGFGRMFMSLENFPYESYGMKIAAKN</sequence>
<dbReference type="InterPro" id="IPR023198">
    <property type="entry name" value="PGP-like_dom2"/>
</dbReference>
<dbReference type="Proteomes" id="UP000242877">
    <property type="component" value="Unassembled WGS sequence"/>
</dbReference>